<dbReference type="PROSITE" id="PS00018">
    <property type="entry name" value="EF_HAND_1"/>
    <property type="match status" value="1"/>
</dbReference>
<comment type="caution">
    <text evidence="4">The sequence shown here is derived from an EMBL/GenBank/DDBJ whole genome shotgun (WGS) entry which is preliminary data.</text>
</comment>
<feature type="compositionally biased region" description="Basic and acidic residues" evidence="2">
    <location>
        <begin position="86"/>
        <end position="97"/>
    </location>
</feature>
<feature type="compositionally biased region" description="Low complexity" evidence="2">
    <location>
        <begin position="331"/>
        <end position="374"/>
    </location>
</feature>
<dbReference type="GO" id="GO:0005654">
    <property type="term" value="C:nucleoplasm"/>
    <property type="evidence" value="ECO:0007669"/>
    <property type="project" value="TreeGrafter"/>
</dbReference>
<dbReference type="Pfam" id="PF13202">
    <property type="entry name" value="EF-hand_5"/>
    <property type="match status" value="1"/>
</dbReference>
<feature type="region of interest" description="Disordered" evidence="2">
    <location>
        <begin position="504"/>
        <end position="651"/>
    </location>
</feature>
<name>A0A813I8E3_POLGL</name>
<evidence type="ECO:0000256" key="2">
    <source>
        <dbReference type="SAM" id="MobiDB-lite"/>
    </source>
</evidence>
<dbReference type="CDD" id="cd00051">
    <property type="entry name" value="EFh"/>
    <property type="match status" value="1"/>
</dbReference>
<evidence type="ECO:0000259" key="3">
    <source>
        <dbReference type="PROSITE" id="PS50222"/>
    </source>
</evidence>
<evidence type="ECO:0000313" key="4">
    <source>
        <dbReference type="EMBL" id="CAE8648557.1"/>
    </source>
</evidence>
<proteinExistence type="predicted"/>
<feature type="compositionally biased region" description="Basic and acidic residues" evidence="2">
    <location>
        <begin position="510"/>
        <end position="519"/>
    </location>
</feature>
<protein>
    <recommendedName>
        <fullName evidence="3">EF-hand domain-containing protein</fullName>
    </recommendedName>
</protein>
<dbReference type="PANTHER" id="PTHR20875">
    <property type="entry name" value="EF-HAND CALCIUM-BINDING DOMAIN-CONTAINING PROTEIN 6-RELATED"/>
    <property type="match status" value="1"/>
</dbReference>
<feature type="domain" description="EF-hand" evidence="3">
    <location>
        <begin position="152"/>
        <end position="187"/>
    </location>
</feature>
<dbReference type="Gene3D" id="1.10.238.10">
    <property type="entry name" value="EF-hand"/>
    <property type="match status" value="2"/>
</dbReference>
<dbReference type="SUPFAM" id="SSF47473">
    <property type="entry name" value="EF-hand"/>
    <property type="match status" value="1"/>
</dbReference>
<accession>A0A813I8E3</accession>
<dbReference type="InterPro" id="IPR011992">
    <property type="entry name" value="EF-hand-dom_pair"/>
</dbReference>
<dbReference type="AlphaFoldDB" id="A0A813I8E3"/>
<dbReference type="Pfam" id="PF13499">
    <property type="entry name" value="EF-hand_7"/>
    <property type="match status" value="1"/>
</dbReference>
<feature type="compositionally biased region" description="Low complexity" evidence="2">
    <location>
        <begin position="32"/>
        <end position="84"/>
    </location>
</feature>
<dbReference type="InterPro" id="IPR052603">
    <property type="entry name" value="EFCB6"/>
</dbReference>
<dbReference type="PANTHER" id="PTHR20875:SF2">
    <property type="entry name" value="EF-HAND CALCIUM-BINDING DOMAIN-CONTAINING PROTEIN 6"/>
    <property type="match status" value="1"/>
</dbReference>
<keyword evidence="1" id="KW-0106">Calcium</keyword>
<feature type="compositionally biased region" description="Low complexity" evidence="2">
    <location>
        <begin position="412"/>
        <end position="434"/>
    </location>
</feature>
<feature type="region of interest" description="Disordered" evidence="2">
    <location>
        <begin position="316"/>
        <end position="388"/>
    </location>
</feature>
<sequence>MASRSSSSMQDTHQRLLELESLITQAGEADFRGAPKPAARRPSSAGAVRPSSAGARRPSSSAPQRPQSARSVRPQSARAARPAAYDPEHMEELRRREKLNRDREWQVMCDMVGHKAATKYKTVNQAFRLIDTDHDGVVEKIELRVLFQKFHLTEAASDRFFDLMDLDGNGYVDFHELTQVIGPYIQPGYAVPASRPKKLKPSAKTAAKMDKTLEERKRDAEISQLGEIMGTRAHQKYKHVRDCFRFVDEDKDGLVERHECVRFLESFGFDKKVGDRMYDMMLEKCQHHKVDWTTFVHTFGPYITPGYYEKLLAPSDHTSNLEQPPQPQPLQRPASARPSGRPASARPSGRPASARPSGRPASARPSGRPASARPSGHHPVRGHPPAAAYQNHVGGLHVQGVSMNEDSGRPRSAASVASTASTASGSSYASSDAQVSDSGAAILIGAPLKQSKKPQKLQHPGNDSSAVKQRIAYMDDAVMTTTSRLAYCGPLLCMKPDSYMVQDQQPHYQEAPRDLHKEPVQPVQPQPTRVDRTPRPPSAPVPKSFRRPNNREALRAKPVQQAQANFSFKSRARRPSASSPCPHCSRPAAEKFHEDDRSTCEPGTPRPGTPREAWSRRVQRSPSRQRVAIKRSVMSPQSSLYSSLGQQWGLL</sequence>
<evidence type="ECO:0000313" key="5">
    <source>
        <dbReference type="Proteomes" id="UP000626109"/>
    </source>
</evidence>
<feature type="region of interest" description="Disordered" evidence="2">
    <location>
        <begin position="27"/>
        <end position="97"/>
    </location>
</feature>
<evidence type="ECO:0000256" key="1">
    <source>
        <dbReference type="ARBA" id="ARBA00022837"/>
    </source>
</evidence>
<feature type="compositionally biased region" description="Polar residues" evidence="2">
    <location>
        <begin position="634"/>
        <end position="651"/>
    </location>
</feature>
<dbReference type="InterPro" id="IPR002048">
    <property type="entry name" value="EF_hand_dom"/>
</dbReference>
<organism evidence="4 5">
    <name type="scientific">Polarella glacialis</name>
    <name type="common">Dinoflagellate</name>
    <dbReference type="NCBI Taxonomy" id="89957"/>
    <lineage>
        <taxon>Eukaryota</taxon>
        <taxon>Sar</taxon>
        <taxon>Alveolata</taxon>
        <taxon>Dinophyceae</taxon>
        <taxon>Suessiales</taxon>
        <taxon>Suessiaceae</taxon>
        <taxon>Polarella</taxon>
    </lineage>
</organism>
<dbReference type="EMBL" id="CAJNNW010006704">
    <property type="protein sequence ID" value="CAE8648557.1"/>
    <property type="molecule type" value="Genomic_DNA"/>
</dbReference>
<feature type="region of interest" description="Disordered" evidence="2">
    <location>
        <begin position="400"/>
        <end position="434"/>
    </location>
</feature>
<gene>
    <name evidence="4" type="ORF">PGLA2088_LOCUS6670</name>
</gene>
<feature type="domain" description="EF-hand" evidence="3">
    <location>
        <begin position="235"/>
        <end position="270"/>
    </location>
</feature>
<reference evidence="4" key="1">
    <citation type="submission" date="2021-02" db="EMBL/GenBank/DDBJ databases">
        <authorList>
            <person name="Dougan E. K."/>
            <person name="Rhodes N."/>
            <person name="Thang M."/>
            <person name="Chan C."/>
        </authorList>
    </citation>
    <scope>NUCLEOTIDE SEQUENCE</scope>
</reference>
<dbReference type="SMART" id="SM00054">
    <property type="entry name" value="EFh"/>
    <property type="match status" value="3"/>
</dbReference>
<dbReference type="Proteomes" id="UP000626109">
    <property type="component" value="Unassembled WGS sequence"/>
</dbReference>
<feature type="compositionally biased region" description="Basic and acidic residues" evidence="2">
    <location>
        <begin position="588"/>
        <end position="599"/>
    </location>
</feature>
<dbReference type="InterPro" id="IPR018247">
    <property type="entry name" value="EF_Hand_1_Ca_BS"/>
</dbReference>
<dbReference type="PROSITE" id="PS50222">
    <property type="entry name" value="EF_HAND_2"/>
    <property type="match status" value="2"/>
</dbReference>
<dbReference type="GO" id="GO:0005509">
    <property type="term" value="F:calcium ion binding"/>
    <property type="evidence" value="ECO:0007669"/>
    <property type="project" value="InterPro"/>
</dbReference>
<feature type="compositionally biased region" description="Low complexity" evidence="2">
    <location>
        <begin position="575"/>
        <end position="587"/>
    </location>
</feature>